<dbReference type="InterPro" id="IPR036390">
    <property type="entry name" value="WH_DNA-bd_sf"/>
</dbReference>
<dbReference type="PANTHER" id="PTHR33204">
    <property type="entry name" value="TRANSCRIPTIONAL REGULATOR, MARR FAMILY"/>
    <property type="match status" value="1"/>
</dbReference>
<dbReference type="AlphaFoldDB" id="A0A845A1K7"/>
<reference evidence="5 6" key="1">
    <citation type="submission" date="2019-12" db="EMBL/GenBank/DDBJ databases">
        <title>Genomic-based taxomic classification of the family Erythrobacteraceae.</title>
        <authorList>
            <person name="Xu L."/>
        </authorList>
    </citation>
    <scope>NUCLEOTIDE SEQUENCE [LARGE SCALE GENOMIC DNA]</scope>
    <source>
        <strain evidence="5 6">RC4-10-4</strain>
    </source>
</reference>
<dbReference type="OrthoDB" id="9782219at2"/>
<evidence type="ECO:0000256" key="2">
    <source>
        <dbReference type="ARBA" id="ARBA00023125"/>
    </source>
</evidence>
<sequence>MELVGERWSLLIVRELLFGPLRFSDLRKGLPGISAKVLTERLTGLAEAGILVRRRLDPPSAAQVYELTRWGQAADVAIMELGRWAALSSRHDPSLPLSPASLMMSFRTMIDSEAASGFDADLGFVVAGQAFRADVSNGALTIVRGPVEGAQAILTAPCAPPIAAHVYNAIPLSEPPVDLAGDAALMARFIGLVSLPEKMA</sequence>
<keyword evidence="3" id="KW-0804">Transcription</keyword>
<dbReference type="InterPro" id="IPR002577">
    <property type="entry name" value="HTH_HxlR"/>
</dbReference>
<keyword evidence="2" id="KW-0238">DNA-binding</keyword>
<dbReference type="PROSITE" id="PS51118">
    <property type="entry name" value="HTH_HXLR"/>
    <property type="match status" value="1"/>
</dbReference>
<dbReference type="EMBL" id="WTYH01000001">
    <property type="protein sequence ID" value="MXO93594.1"/>
    <property type="molecule type" value="Genomic_DNA"/>
</dbReference>
<comment type="caution">
    <text evidence="5">The sequence shown here is derived from an EMBL/GenBank/DDBJ whole genome shotgun (WGS) entry which is preliminary data.</text>
</comment>
<keyword evidence="1" id="KW-0805">Transcription regulation</keyword>
<dbReference type="Proteomes" id="UP000460626">
    <property type="component" value="Unassembled WGS sequence"/>
</dbReference>
<name>A0A845A1K7_9SPHN</name>
<evidence type="ECO:0000256" key="3">
    <source>
        <dbReference type="ARBA" id="ARBA00023163"/>
    </source>
</evidence>
<protein>
    <submittedName>
        <fullName evidence="5">Transcriptional regulator</fullName>
    </submittedName>
</protein>
<keyword evidence="6" id="KW-1185">Reference proteome</keyword>
<evidence type="ECO:0000256" key="1">
    <source>
        <dbReference type="ARBA" id="ARBA00023015"/>
    </source>
</evidence>
<dbReference type="PANTHER" id="PTHR33204:SF18">
    <property type="entry name" value="TRANSCRIPTIONAL REGULATORY PROTEIN"/>
    <property type="match status" value="1"/>
</dbReference>
<organism evidence="5 6">
    <name type="scientific">Aurantiacibacter arachoides</name>
    <dbReference type="NCBI Taxonomy" id="1850444"/>
    <lineage>
        <taxon>Bacteria</taxon>
        <taxon>Pseudomonadati</taxon>
        <taxon>Pseudomonadota</taxon>
        <taxon>Alphaproteobacteria</taxon>
        <taxon>Sphingomonadales</taxon>
        <taxon>Erythrobacteraceae</taxon>
        <taxon>Aurantiacibacter</taxon>
    </lineage>
</organism>
<gene>
    <name evidence="5" type="ORF">GRI62_08235</name>
</gene>
<accession>A0A845A1K7</accession>
<dbReference type="InterPro" id="IPR036388">
    <property type="entry name" value="WH-like_DNA-bd_sf"/>
</dbReference>
<dbReference type="SUPFAM" id="SSF46785">
    <property type="entry name" value="Winged helix' DNA-binding domain"/>
    <property type="match status" value="1"/>
</dbReference>
<evidence type="ECO:0000313" key="6">
    <source>
        <dbReference type="Proteomes" id="UP000460626"/>
    </source>
</evidence>
<proteinExistence type="predicted"/>
<evidence type="ECO:0000313" key="5">
    <source>
        <dbReference type="EMBL" id="MXO93594.1"/>
    </source>
</evidence>
<dbReference type="GO" id="GO:0003677">
    <property type="term" value="F:DNA binding"/>
    <property type="evidence" value="ECO:0007669"/>
    <property type="project" value="UniProtKB-KW"/>
</dbReference>
<evidence type="ECO:0000259" key="4">
    <source>
        <dbReference type="PROSITE" id="PS51118"/>
    </source>
</evidence>
<dbReference type="Gene3D" id="1.10.10.10">
    <property type="entry name" value="Winged helix-like DNA-binding domain superfamily/Winged helix DNA-binding domain"/>
    <property type="match status" value="1"/>
</dbReference>
<feature type="domain" description="HTH hxlR-type" evidence="4">
    <location>
        <begin position="1"/>
        <end position="93"/>
    </location>
</feature>
<dbReference type="Pfam" id="PF01638">
    <property type="entry name" value="HxlR"/>
    <property type="match status" value="1"/>
</dbReference>